<dbReference type="Proteomes" id="UP001187192">
    <property type="component" value="Unassembled WGS sequence"/>
</dbReference>
<dbReference type="EMBL" id="BTGU01000137">
    <property type="protein sequence ID" value="GMN62906.1"/>
    <property type="molecule type" value="Genomic_DNA"/>
</dbReference>
<accession>A0AA88DWC7</accession>
<protein>
    <submittedName>
        <fullName evidence="2">Uncharacterized protein</fullName>
    </submittedName>
</protein>
<evidence type="ECO:0000313" key="1">
    <source>
        <dbReference type="EMBL" id="GMN62906.1"/>
    </source>
</evidence>
<sequence length="73" mass="8400">MVNGGSEHNIEDSRLYSRISRNELESEAVEFLLIHRRQRLHLKVVLALGLLPQLLEDLDRNHEAQGIVCVFAH</sequence>
<name>A0AA88DWC7_FICCA</name>
<organism evidence="2 3">
    <name type="scientific">Ficus carica</name>
    <name type="common">Common fig</name>
    <dbReference type="NCBI Taxonomy" id="3494"/>
    <lineage>
        <taxon>Eukaryota</taxon>
        <taxon>Viridiplantae</taxon>
        <taxon>Streptophyta</taxon>
        <taxon>Embryophyta</taxon>
        <taxon>Tracheophyta</taxon>
        <taxon>Spermatophyta</taxon>
        <taxon>Magnoliopsida</taxon>
        <taxon>eudicotyledons</taxon>
        <taxon>Gunneridae</taxon>
        <taxon>Pentapetalae</taxon>
        <taxon>rosids</taxon>
        <taxon>fabids</taxon>
        <taxon>Rosales</taxon>
        <taxon>Moraceae</taxon>
        <taxon>Ficeae</taxon>
        <taxon>Ficus</taxon>
    </lineage>
</organism>
<dbReference type="EMBL" id="BTGU01000138">
    <property type="protein sequence ID" value="GMN62948.1"/>
    <property type="molecule type" value="Genomic_DNA"/>
</dbReference>
<proteinExistence type="predicted"/>
<evidence type="ECO:0000313" key="3">
    <source>
        <dbReference type="Proteomes" id="UP001187192"/>
    </source>
</evidence>
<keyword evidence="3" id="KW-1185">Reference proteome</keyword>
<gene>
    <name evidence="1" type="ORF">TIFTF001_031993</name>
    <name evidence="2" type="ORF">TIFTF001_032036</name>
</gene>
<comment type="caution">
    <text evidence="2">The sequence shown here is derived from an EMBL/GenBank/DDBJ whole genome shotgun (WGS) entry which is preliminary data.</text>
</comment>
<reference evidence="2" key="1">
    <citation type="submission" date="2023-07" db="EMBL/GenBank/DDBJ databases">
        <title>draft genome sequence of fig (Ficus carica).</title>
        <authorList>
            <person name="Takahashi T."/>
            <person name="Nishimura K."/>
        </authorList>
    </citation>
    <scope>NUCLEOTIDE SEQUENCE</scope>
</reference>
<dbReference type="AlphaFoldDB" id="A0AA88DWC7"/>
<evidence type="ECO:0000313" key="2">
    <source>
        <dbReference type="EMBL" id="GMN62948.1"/>
    </source>
</evidence>